<evidence type="ECO:0000313" key="10">
    <source>
        <dbReference type="EMBL" id="GFR41381.1"/>
    </source>
</evidence>
<comment type="caution">
    <text evidence="10">The sequence shown here is derived from an EMBL/GenBank/DDBJ whole genome shotgun (WGS) entry which is preliminary data.</text>
</comment>
<evidence type="ECO:0000256" key="1">
    <source>
        <dbReference type="ARBA" id="ARBA00001947"/>
    </source>
</evidence>
<evidence type="ECO:0000256" key="2">
    <source>
        <dbReference type="ARBA" id="ARBA00006676"/>
    </source>
</evidence>
<dbReference type="EMBL" id="BMAR01000001">
    <property type="protein sequence ID" value="GFR41381.1"/>
    <property type="molecule type" value="Genomic_DNA"/>
</dbReference>
<dbReference type="AlphaFoldDB" id="A0AAD3DGH4"/>
<evidence type="ECO:0000256" key="8">
    <source>
        <dbReference type="SAM" id="MobiDB-lite"/>
    </source>
</evidence>
<evidence type="ECO:0000259" key="9">
    <source>
        <dbReference type="Pfam" id="PF00962"/>
    </source>
</evidence>
<dbReference type="InterPro" id="IPR006330">
    <property type="entry name" value="Ado/ade_deaminase"/>
</dbReference>
<evidence type="ECO:0000256" key="7">
    <source>
        <dbReference type="ARBA" id="ARBA00048787"/>
    </source>
</evidence>
<keyword evidence="11" id="KW-1185">Reference proteome</keyword>
<dbReference type="GO" id="GO:0006154">
    <property type="term" value="P:adenosine catabolic process"/>
    <property type="evidence" value="ECO:0007669"/>
    <property type="project" value="TreeGrafter"/>
</dbReference>
<comment type="similarity">
    <text evidence="2">Belongs to the metallo-dependent hydrolases superfamily. Adenosine and AMP deaminases family.</text>
</comment>
<keyword evidence="6" id="KW-0546">Nucleotide metabolism</keyword>
<proteinExistence type="inferred from homology"/>
<evidence type="ECO:0000256" key="3">
    <source>
        <dbReference type="ARBA" id="ARBA00022723"/>
    </source>
</evidence>
<evidence type="ECO:0000256" key="5">
    <source>
        <dbReference type="ARBA" id="ARBA00022833"/>
    </source>
</evidence>
<dbReference type="GO" id="GO:0009117">
    <property type="term" value="P:nucleotide metabolic process"/>
    <property type="evidence" value="ECO:0007669"/>
    <property type="project" value="UniProtKB-KW"/>
</dbReference>
<reference evidence="10 11" key="1">
    <citation type="journal article" date="2021" name="Sci. Rep.">
        <title>Genome sequencing of the multicellular alga Astrephomene provides insights into convergent evolution of germ-soma differentiation.</title>
        <authorList>
            <person name="Yamashita S."/>
            <person name="Yamamoto K."/>
            <person name="Matsuzaki R."/>
            <person name="Suzuki S."/>
            <person name="Yamaguchi H."/>
            <person name="Hirooka S."/>
            <person name="Minakuchi Y."/>
            <person name="Miyagishima S."/>
            <person name="Kawachi M."/>
            <person name="Toyoda A."/>
            <person name="Nozaki H."/>
        </authorList>
    </citation>
    <scope>NUCLEOTIDE SEQUENCE [LARGE SCALE GENOMIC DNA]</scope>
    <source>
        <strain evidence="10 11">NIES-4017</strain>
    </source>
</reference>
<evidence type="ECO:0000256" key="6">
    <source>
        <dbReference type="ARBA" id="ARBA00023080"/>
    </source>
</evidence>
<gene>
    <name evidence="10" type="ORF">Agub_g2064</name>
</gene>
<dbReference type="SUPFAM" id="SSF51556">
    <property type="entry name" value="Metallo-dependent hydrolases"/>
    <property type="match status" value="1"/>
</dbReference>
<dbReference type="GO" id="GO:0004000">
    <property type="term" value="F:adenosine deaminase activity"/>
    <property type="evidence" value="ECO:0007669"/>
    <property type="project" value="TreeGrafter"/>
</dbReference>
<dbReference type="InterPro" id="IPR032466">
    <property type="entry name" value="Metal_Hydrolase"/>
</dbReference>
<sequence length="477" mass="51105">MTANESSSSERQDRNQAAQRQLNCAQPQQLYSAELLRACQLLPKVELHAHLNGCVRPQTIKEILEERFRAGEALAVTEQQLKEVTVTASDRSLGKCFRLFDIIHAITTTHAAISRIACEVVRDFAADRTVYLELRTTPKSRPEYGMTKESYIEAVLQGVEQALEQLRQQRSTQPPPQPQQQQQEQESMEKQEAAMPSAQKGALATASPAEAASVPGTSAAAAAAAAASSYTSACCCPSAASIEEGLNGSGGEGGPGGCLPDVSEGQLGGGAGILVKLLLSIDRREDSRSAMETVELATRYRHRGVVGIDLSGNPSVGSWEVWQPPLAAARAAGLSITLHAGEVVAPRETAAMLAFRPDRLGHCCCLDSELGEQLRASAIPLELCLTSNLLTESVPSYPEHHFAELHAAGHPVVLCTDDSGVFGTTLSREYAIAAAAFNLPVAALHQLVRKSVEYTFASEEEKQRLRDVVERALAACI</sequence>
<dbReference type="Gene3D" id="3.20.20.140">
    <property type="entry name" value="Metal-dependent hydrolases"/>
    <property type="match status" value="1"/>
</dbReference>
<feature type="domain" description="Adenosine deaminase" evidence="9">
    <location>
        <begin position="271"/>
        <end position="470"/>
    </location>
</feature>
<keyword evidence="5" id="KW-0862">Zinc</keyword>
<keyword evidence="4" id="KW-0378">Hydrolase</keyword>
<dbReference type="Pfam" id="PF00962">
    <property type="entry name" value="A_deaminase"/>
    <property type="match status" value="2"/>
</dbReference>
<feature type="domain" description="Adenosine deaminase" evidence="9">
    <location>
        <begin position="43"/>
        <end position="164"/>
    </location>
</feature>
<dbReference type="InterPro" id="IPR001365">
    <property type="entry name" value="A_deaminase_dom"/>
</dbReference>
<evidence type="ECO:0000256" key="4">
    <source>
        <dbReference type="ARBA" id="ARBA00022801"/>
    </source>
</evidence>
<dbReference type="GO" id="GO:0046103">
    <property type="term" value="P:inosine biosynthetic process"/>
    <property type="evidence" value="ECO:0007669"/>
    <property type="project" value="TreeGrafter"/>
</dbReference>
<keyword evidence="3" id="KW-0479">Metal-binding</keyword>
<evidence type="ECO:0000313" key="11">
    <source>
        <dbReference type="Proteomes" id="UP001054857"/>
    </source>
</evidence>
<dbReference type="Proteomes" id="UP001054857">
    <property type="component" value="Unassembled WGS sequence"/>
</dbReference>
<comment type="cofactor">
    <cofactor evidence="1">
        <name>Zn(2+)</name>
        <dbReference type="ChEBI" id="CHEBI:29105"/>
    </cofactor>
</comment>
<name>A0AAD3DGH4_9CHLO</name>
<feature type="region of interest" description="Disordered" evidence="8">
    <location>
        <begin position="167"/>
        <end position="206"/>
    </location>
</feature>
<organism evidence="10 11">
    <name type="scientific">Astrephomene gubernaculifera</name>
    <dbReference type="NCBI Taxonomy" id="47775"/>
    <lineage>
        <taxon>Eukaryota</taxon>
        <taxon>Viridiplantae</taxon>
        <taxon>Chlorophyta</taxon>
        <taxon>core chlorophytes</taxon>
        <taxon>Chlorophyceae</taxon>
        <taxon>CS clade</taxon>
        <taxon>Chlamydomonadales</taxon>
        <taxon>Astrephomenaceae</taxon>
        <taxon>Astrephomene</taxon>
    </lineage>
</organism>
<dbReference type="PANTHER" id="PTHR11409">
    <property type="entry name" value="ADENOSINE DEAMINASE"/>
    <property type="match status" value="1"/>
</dbReference>
<dbReference type="CDD" id="cd00443">
    <property type="entry name" value="ADA_AMPD"/>
    <property type="match status" value="1"/>
</dbReference>
<protein>
    <recommendedName>
        <fullName evidence="9">Adenosine deaminase domain-containing protein</fullName>
    </recommendedName>
</protein>
<dbReference type="GO" id="GO:0046872">
    <property type="term" value="F:metal ion binding"/>
    <property type="evidence" value="ECO:0007669"/>
    <property type="project" value="UniProtKB-KW"/>
</dbReference>
<accession>A0AAD3DGH4</accession>
<comment type="catalytic activity">
    <reaction evidence="7">
        <text>N(6)-methyl-AMP + H2O + H(+) = IMP + methylamine</text>
        <dbReference type="Rhea" id="RHEA:16001"/>
        <dbReference type="ChEBI" id="CHEBI:15377"/>
        <dbReference type="ChEBI" id="CHEBI:15378"/>
        <dbReference type="ChEBI" id="CHEBI:58053"/>
        <dbReference type="ChEBI" id="CHEBI:59338"/>
        <dbReference type="ChEBI" id="CHEBI:144842"/>
    </reaction>
    <physiologicalReaction direction="left-to-right" evidence="7">
        <dbReference type="Rhea" id="RHEA:16002"/>
    </physiologicalReaction>
</comment>
<dbReference type="PANTHER" id="PTHR11409:SF42">
    <property type="entry name" value="ADENOSINE DEAMINASE-LIKE PROTEIN"/>
    <property type="match status" value="1"/>
</dbReference>